<evidence type="ECO:0000259" key="11">
    <source>
        <dbReference type="Pfam" id="PF00291"/>
    </source>
</evidence>
<evidence type="ECO:0000256" key="6">
    <source>
        <dbReference type="ARBA" id="ARBA00022898"/>
    </source>
</evidence>
<feature type="domain" description="Tryptophan synthase beta chain-like PALP" evidence="11">
    <location>
        <begin position="5"/>
        <end position="286"/>
    </location>
</feature>
<comment type="similarity">
    <text evidence="2">Belongs to the cysteine synthase/cystathionine beta-synthase family.</text>
</comment>
<protein>
    <recommendedName>
        <fullName evidence="3">cysteine synthase</fullName>
        <ecNumber evidence="3">2.5.1.47</ecNumber>
    </recommendedName>
</protein>
<dbReference type="Proteomes" id="UP000035159">
    <property type="component" value="Chromosome"/>
</dbReference>
<evidence type="ECO:0000256" key="3">
    <source>
        <dbReference type="ARBA" id="ARBA00012681"/>
    </source>
</evidence>
<evidence type="ECO:0000256" key="8">
    <source>
        <dbReference type="ARBA" id="ARBA00047931"/>
    </source>
</evidence>
<dbReference type="AlphaFoldDB" id="A0A0G2Z6G4"/>
<sequence length="295" mass="31618">MNIASVVGNTPVVSLKSLDPTGNILLKLEKNNPGGSVKDRAVMGMLLYAKNRGELREGTTVVEPTSGNTGISIAMFSNRFNYKAILVMPESVSEERRRVMEELGAEVVLTSAAGGMKETVEKAQEIISNLKDAIMLDQFSNPGNPYFHELTTGPEIFKQCGYALDAFVAGIGTGGTITGAGRILKRLLPEIKIYGVEPEESPVLSGGKPGKHKIQGIGAGFIPAVLDRTLLDDVVTVSSDEAIELMRWLHKKEGLLVGISSGANVAAAYKLKKSGAAKRIVTVAPDHYERYLSVF</sequence>
<dbReference type="OrthoDB" id="9808024at2"/>
<feature type="binding site" evidence="9">
    <location>
        <begin position="172"/>
        <end position="176"/>
    </location>
    <ligand>
        <name>pyridoxal 5'-phosphate</name>
        <dbReference type="ChEBI" id="CHEBI:597326"/>
    </ligand>
</feature>
<gene>
    <name evidence="12" type="ORF">IX53_04215</name>
</gene>
<name>A0A0G2Z6G4_9BACT</name>
<keyword evidence="6 9" id="KW-0663">Pyridoxal phosphate</keyword>
<dbReference type="GO" id="GO:0004124">
    <property type="term" value="F:cysteine synthase activity"/>
    <property type="evidence" value="ECO:0007669"/>
    <property type="project" value="UniProtKB-EC"/>
</dbReference>
<feature type="binding site" evidence="9">
    <location>
        <position position="260"/>
    </location>
    <ligand>
        <name>pyridoxal 5'-phosphate</name>
        <dbReference type="ChEBI" id="CHEBI:597326"/>
    </ligand>
</feature>
<feature type="binding site" evidence="9">
    <location>
        <position position="68"/>
    </location>
    <ligand>
        <name>pyridoxal 5'-phosphate</name>
        <dbReference type="ChEBI" id="CHEBI:597326"/>
    </ligand>
</feature>
<dbReference type="GO" id="GO:0006535">
    <property type="term" value="P:cysteine biosynthetic process from serine"/>
    <property type="evidence" value="ECO:0007669"/>
    <property type="project" value="InterPro"/>
</dbReference>
<dbReference type="PATRIC" id="fig|1330330.3.peg.843"/>
<feature type="modified residue" description="N6-(pyridoxal phosphate)lysine" evidence="10">
    <location>
        <position position="38"/>
    </location>
</feature>
<dbReference type="InterPro" id="IPR050214">
    <property type="entry name" value="Cys_Synth/Cystath_Beta-Synth"/>
</dbReference>
<dbReference type="RefSeq" id="WP_047754281.1">
    <property type="nucleotide sequence ID" value="NZ_CAJUHA010000013.1"/>
</dbReference>
<evidence type="ECO:0000256" key="5">
    <source>
        <dbReference type="ARBA" id="ARBA00022679"/>
    </source>
</evidence>
<proteinExistence type="inferred from homology"/>
<evidence type="ECO:0000256" key="10">
    <source>
        <dbReference type="PIRSR" id="PIRSR605856-51"/>
    </source>
</evidence>
<dbReference type="EC" id="2.5.1.47" evidence="3"/>
<keyword evidence="7" id="KW-0198">Cysteine biosynthesis</keyword>
<evidence type="ECO:0000313" key="13">
    <source>
        <dbReference type="Proteomes" id="UP000035159"/>
    </source>
</evidence>
<dbReference type="EMBL" id="CP011232">
    <property type="protein sequence ID" value="AKI97147.1"/>
    <property type="molecule type" value="Genomic_DNA"/>
</dbReference>
<evidence type="ECO:0000256" key="4">
    <source>
        <dbReference type="ARBA" id="ARBA00022605"/>
    </source>
</evidence>
<dbReference type="STRING" id="1330330.IX53_04215"/>
<reference evidence="12 13" key="1">
    <citation type="submission" date="2015-04" db="EMBL/GenBank/DDBJ databases">
        <title>Complete Genome Sequence of Kosmotoga pacifica SLHLJ1.</title>
        <authorList>
            <person name="Jiang L.J."/>
            <person name="Shao Z.Z."/>
            <person name="Jebbar M."/>
        </authorList>
    </citation>
    <scope>NUCLEOTIDE SEQUENCE [LARGE SCALE GENOMIC DNA]</scope>
    <source>
        <strain evidence="12 13">SLHLJ1</strain>
    </source>
</reference>
<evidence type="ECO:0000256" key="2">
    <source>
        <dbReference type="ARBA" id="ARBA00007103"/>
    </source>
</evidence>
<keyword evidence="5" id="KW-0808">Transferase</keyword>
<comment type="catalytic activity">
    <reaction evidence="8">
        <text>O-acetyl-L-serine + hydrogen sulfide = L-cysteine + acetate</text>
        <dbReference type="Rhea" id="RHEA:14829"/>
        <dbReference type="ChEBI" id="CHEBI:29919"/>
        <dbReference type="ChEBI" id="CHEBI:30089"/>
        <dbReference type="ChEBI" id="CHEBI:35235"/>
        <dbReference type="ChEBI" id="CHEBI:58340"/>
        <dbReference type="EC" id="2.5.1.47"/>
    </reaction>
</comment>
<dbReference type="InterPro" id="IPR001926">
    <property type="entry name" value="TrpB-like_PALP"/>
</dbReference>
<keyword evidence="4" id="KW-0028">Amino-acid biosynthesis</keyword>
<dbReference type="SUPFAM" id="SSF53686">
    <property type="entry name" value="Tryptophan synthase beta subunit-like PLP-dependent enzymes"/>
    <property type="match status" value="1"/>
</dbReference>
<dbReference type="FunFam" id="3.40.50.1100:FF:000006">
    <property type="entry name" value="Cysteine synthase"/>
    <property type="match status" value="1"/>
</dbReference>
<dbReference type="KEGG" id="kpf:IX53_04215"/>
<comment type="cofactor">
    <cofactor evidence="1 9">
        <name>pyridoxal 5'-phosphate</name>
        <dbReference type="ChEBI" id="CHEBI:597326"/>
    </cofactor>
</comment>
<evidence type="ECO:0000256" key="1">
    <source>
        <dbReference type="ARBA" id="ARBA00001933"/>
    </source>
</evidence>
<dbReference type="InterPro" id="IPR005856">
    <property type="entry name" value="Cys_synth"/>
</dbReference>
<keyword evidence="13" id="KW-1185">Reference proteome</keyword>
<dbReference type="Pfam" id="PF00291">
    <property type="entry name" value="PALP"/>
    <property type="match status" value="1"/>
</dbReference>
<evidence type="ECO:0000256" key="9">
    <source>
        <dbReference type="PIRSR" id="PIRSR605856-50"/>
    </source>
</evidence>
<dbReference type="CDD" id="cd01561">
    <property type="entry name" value="CBS_like"/>
    <property type="match status" value="1"/>
</dbReference>
<accession>A0A0G2Z6G4</accession>
<organism evidence="12 13">
    <name type="scientific">Kosmotoga pacifica</name>
    <dbReference type="NCBI Taxonomy" id="1330330"/>
    <lineage>
        <taxon>Bacteria</taxon>
        <taxon>Thermotogati</taxon>
        <taxon>Thermotogota</taxon>
        <taxon>Thermotogae</taxon>
        <taxon>Kosmotogales</taxon>
        <taxon>Kosmotogaceae</taxon>
        <taxon>Kosmotoga</taxon>
    </lineage>
</organism>
<dbReference type="InterPro" id="IPR036052">
    <property type="entry name" value="TrpB-like_PALP_sf"/>
</dbReference>
<evidence type="ECO:0000313" key="12">
    <source>
        <dbReference type="EMBL" id="AKI97147.1"/>
    </source>
</evidence>
<dbReference type="PANTHER" id="PTHR10314">
    <property type="entry name" value="CYSTATHIONINE BETA-SYNTHASE"/>
    <property type="match status" value="1"/>
</dbReference>
<evidence type="ECO:0000256" key="7">
    <source>
        <dbReference type="ARBA" id="ARBA00023192"/>
    </source>
</evidence>
<dbReference type="InterPro" id="IPR005859">
    <property type="entry name" value="CysK"/>
</dbReference>
<dbReference type="NCBIfam" id="TIGR01139">
    <property type="entry name" value="cysK"/>
    <property type="match status" value="1"/>
</dbReference>
<dbReference type="Gene3D" id="3.40.50.1100">
    <property type="match status" value="2"/>
</dbReference>
<dbReference type="NCBIfam" id="TIGR01136">
    <property type="entry name" value="cysKM"/>
    <property type="match status" value="1"/>
</dbReference>